<proteinExistence type="predicted"/>
<protein>
    <submittedName>
        <fullName evidence="1">Uncharacterized protein</fullName>
    </submittedName>
</protein>
<dbReference type="Proteomes" id="UP000769157">
    <property type="component" value="Unassembled WGS sequence"/>
</dbReference>
<gene>
    <name evidence="1" type="ORF">OGAPHI_001429</name>
</gene>
<comment type="caution">
    <text evidence="1">The sequence shown here is derived from an EMBL/GenBank/DDBJ whole genome shotgun (WGS) entry which is preliminary data.</text>
</comment>
<evidence type="ECO:0000313" key="2">
    <source>
        <dbReference type="Proteomes" id="UP000769157"/>
    </source>
</evidence>
<dbReference type="RefSeq" id="XP_046063571.1">
    <property type="nucleotide sequence ID" value="XM_046202190.1"/>
</dbReference>
<evidence type="ECO:0000313" key="1">
    <source>
        <dbReference type="EMBL" id="KAH3669308.1"/>
    </source>
</evidence>
<reference evidence="1" key="1">
    <citation type="journal article" date="2021" name="Open Biol.">
        <title>Shared evolutionary footprints suggest mitochondrial oxidative damage underlies multiple complex I losses in fungi.</title>
        <authorList>
            <person name="Schikora-Tamarit M.A."/>
            <person name="Marcet-Houben M."/>
            <person name="Nosek J."/>
            <person name="Gabaldon T."/>
        </authorList>
    </citation>
    <scope>NUCLEOTIDE SEQUENCE</scope>
    <source>
        <strain evidence="1">CBS6075</strain>
    </source>
</reference>
<organism evidence="1 2">
    <name type="scientific">Ogataea philodendri</name>
    <dbReference type="NCBI Taxonomy" id="1378263"/>
    <lineage>
        <taxon>Eukaryota</taxon>
        <taxon>Fungi</taxon>
        <taxon>Dikarya</taxon>
        <taxon>Ascomycota</taxon>
        <taxon>Saccharomycotina</taxon>
        <taxon>Pichiomycetes</taxon>
        <taxon>Pichiales</taxon>
        <taxon>Pichiaceae</taxon>
        <taxon>Ogataea</taxon>
    </lineage>
</organism>
<sequence length="73" mass="8080">MYSTSFKSADGLGLIFRVDRTGGMWKRLCLNNGRSEESWPNDSFAPEVSCSAVKESADDTETALERSELSKVD</sequence>
<keyword evidence="2" id="KW-1185">Reference proteome</keyword>
<dbReference type="AlphaFoldDB" id="A0A9P8PBP0"/>
<name>A0A9P8PBP0_9ASCO</name>
<dbReference type="GeneID" id="70233397"/>
<reference evidence="1" key="2">
    <citation type="submission" date="2021-01" db="EMBL/GenBank/DDBJ databases">
        <authorList>
            <person name="Schikora-Tamarit M.A."/>
        </authorList>
    </citation>
    <scope>NUCLEOTIDE SEQUENCE</scope>
    <source>
        <strain evidence="1">CBS6075</strain>
    </source>
</reference>
<accession>A0A9P8PBP0</accession>
<dbReference type="EMBL" id="JAEUBE010000137">
    <property type="protein sequence ID" value="KAH3669308.1"/>
    <property type="molecule type" value="Genomic_DNA"/>
</dbReference>